<keyword evidence="1" id="KW-0472">Membrane</keyword>
<gene>
    <name evidence="2" type="ORF">EDD54_2571</name>
</gene>
<evidence type="ECO:0000313" key="3">
    <source>
        <dbReference type="Proteomes" id="UP000294547"/>
    </source>
</evidence>
<name>A0A4R6RCS8_9HYPH</name>
<protein>
    <submittedName>
        <fullName evidence="2">Uncharacterized protein</fullName>
    </submittedName>
</protein>
<dbReference type="AlphaFoldDB" id="A0A4R6RCS8"/>
<comment type="caution">
    <text evidence="2">The sequence shown here is derived from an EMBL/GenBank/DDBJ whole genome shotgun (WGS) entry which is preliminary data.</text>
</comment>
<proteinExistence type="predicted"/>
<dbReference type="Proteomes" id="UP000294547">
    <property type="component" value="Unassembled WGS sequence"/>
</dbReference>
<organism evidence="2 3">
    <name type="scientific">Oharaeibacter diazotrophicus</name>
    <dbReference type="NCBI Taxonomy" id="1920512"/>
    <lineage>
        <taxon>Bacteria</taxon>
        <taxon>Pseudomonadati</taxon>
        <taxon>Pseudomonadota</taxon>
        <taxon>Alphaproteobacteria</taxon>
        <taxon>Hyphomicrobiales</taxon>
        <taxon>Pleomorphomonadaceae</taxon>
        <taxon>Oharaeibacter</taxon>
    </lineage>
</organism>
<sequence length="158" mass="15635">MRAVGRVLIALAGFVAAVVAAAAFLFAARFGFGPVDGAATPIEHLDYLIWAGLAASHLGAAAFVPGCLMILASEILRLRSLLFHVGFGGALGAAAALGVGRIAAAATSERFTLLLAAGFVGGFVYWAVAGRTAGLVGVETGTVRPGPDGPPAAPPPAA</sequence>
<keyword evidence="1" id="KW-0812">Transmembrane</keyword>
<feature type="transmembrane region" description="Helical" evidence="1">
    <location>
        <begin position="81"/>
        <end position="104"/>
    </location>
</feature>
<evidence type="ECO:0000313" key="2">
    <source>
        <dbReference type="EMBL" id="TDP83970.1"/>
    </source>
</evidence>
<dbReference type="OrthoDB" id="7906671at2"/>
<feature type="transmembrane region" description="Helical" evidence="1">
    <location>
        <begin position="110"/>
        <end position="128"/>
    </location>
</feature>
<feature type="transmembrane region" description="Helical" evidence="1">
    <location>
        <begin position="47"/>
        <end position="72"/>
    </location>
</feature>
<dbReference type="RefSeq" id="WP_126539735.1">
    <property type="nucleotide sequence ID" value="NZ_BSPM01000002.1"/>
</dbReference>
<reference evidence="2 3" key="1">
    <citation type="submission" date="2019-03" db="EMBL/GenBank/DDBJ databases">
        <title>Genomic Encyclopedia of Type Strains, Phase IV (KMG-IV): sequencing the most valuable type-strain genomes for metagenomic binning, comparative biology and taxonomic classification.</title>
        <authorList>
            <person name="Goeker M."/>
        </authorList>
    </citation>
    <scope>NUCLEOTIDE SEQUENCE [LARGE SCALE GENOMIC DNA]</scope>
    <source>
        <strain evidence="2 3">DSM 102969</strain>
    </source>
</reference>
<evidence type="ECO:0000256" key="1">
    <source>
        <dbReference type="SAM" id="Phobius"/>
    </source>
</evidence>
<keyword evidence="3" id="KW-1185">Reference proteome</keyword>
<keyword evidence="1" id="KW-1133">Transmembrane helix</keyword>
<accession>A0A4R6RCS8</accession>
<dbReference type="EMBL" id="SNXY01000008">
    <property type="protein sequence ID" value="TDP83970.1"/>
    <property type="molecule type" value="Genomic_DNA"/>
</dbReference>